<comment type="caution">
    <text evidence="5">The sequence shown here is derived from an EMBL/GenBank/DDBJ whole genome shotgun (WGS) entry which is preliminary data.</text>
</comment>
<keyword evidence="6" id="KW-1185">Reference proteome</keyword>
<evidence type="ECO:0000256" key="1">
    <source>
        <dbReference type="ARBA" id="ARBA00023015"/>
    </source>
</evidence>
<keyword evidence="2" id="KW-0238">DNA-binding</keyword>
<organism evidence="5 6">
    <name type="scientific">Natronospira proteinivora</name>
    <dbReference type="NCBI Taxonomy" id="1807133"/>
    <lineage>
        <taxon>Bacteria</taxon>
        <taxon>Pseudomonadati</taxon>
        <taxon>Pseudomonadota</taxon>
        <taxon>Gammaproteobacteria</taxon>
        <taxon>Natronospirales</taxon>
        <taxon>Natronospiraceae</taxon>
        <taxon>Natronospira</taxon>
    </lineage>
</organism>
<keyword evidence="3" id="KW-0804">Transcription</keyword>
<dbReference type="PANTHER" id="PTHR46796">
    <property type="entry name" value="HTH-TYPE TRANSCRIPTIONAL ACTIVATOR RHAS-RELATED"/>
    <property type="match status" value="1"/>
</dbReference>
<proteinExistence type="predicted"/>
<dbReference type="EMBL" id="JALJYF010000002">
    <property type="protein sequence ID" value="MCP1727579.1"/>
    <property type="molecule type" value="Genomic_DNA"/>
</dbReference>
<gene>
    <name evidence="5" type="ORF">J2T60_001579</name>
</gene>
<keyword evidence="1" id="KW-0805">Transcription regulation</keyword>
<dbReference type="InterPro" id="IPR018062">
    <property type="entry name" value="HTH_AraC-typ_CS"/>
</dbReference>
<dbReference type="SUPFAM" id="SSF46689">
    <property type="entry name" value="Homeodomain-like"/>
    <property type="match status" value="2"/>
</dbReference>
<name>A0ABT1G8D5_9GAMM</name>
<evidence type="ECO:0000313" key="5">
    <source>
        <dbReference type="EMBL" id="MCP1727579.1"/>
    </source>
</evidence>
<evidence type="ECO:0000256" key="2">
    <source>
        <dbReference type="ARBA" id="ARBA00023125"/>
    </source>
</evidence>
<sequence>MGGAVEGICALAPGRASIEVLEAQRQATPLALNMVESAGPPGHVPAPPLPQLVISVALHHSFHYRCDLGAGPFSGQGIPLDFVLVRPNSPTWCQIDEWHRLRFLGMPLSLARTLLGRNHDDPLDFGRLHRQQNRDAFIAQALEAIWQELGQGDDTSRLFLETTIASLLARLERLAARQTTPVPNHGGLTAWQSKQVMDYMRAHLDRPLSLRELAGVVNLSPWHFARTFRESHGLPPHRCLTHLRLEMARELLSQSQQSVTEIANAVGYSSQHLARHFRRHLRCSPSEYRRQHRH</sequence>
<dbReference type="InterPro" id="IPR018060">
    <property type="entry name" value="HTH_AraC"/>
</dbReference>
<dbReference type="Pfam" id="PF12833">
    <property type="entry name" value="HTH_18"/>
    <property type="match status" value="1"/>
</dbReference>
<reference evidence="5 6" key="1">
    <citation type="submission" date="2022-03" db="EMBL/GenBank/DDBJ databases">
        <title>Genomic Encyclopedia of Type Strains, Phase III (KMG-III): the genomes of soil and plant-associated and newly described type strains.</title>
        <authorList>
            <person name="Whitman W."/>
        </authorList>
    </citation>
    <scope>NUCLEOTIDE SEQUENCE [LARGE SCALE GENOMIC DNA]</scope>
    <source>
        <strain evidence="5 6">BSker1</strain>
    </source>
</reference>
<dbReference type="PROSITE" id="PS00041">
    <property type="entry name" value="HTH_ARAC_FAMILY_1"/>
    <property type="match status" value="1"/>
</dbReference>
<dbReference type="SMART" id="SM00342">
    <property type="entry name" value="HTH_ARAC"/>
    <property type="match status" value="1"/>
</dbReference>
<evidence type="ECO:0000259" key="4">
    <source>
        <dbReference type="PROSITE" id="PS01124"/>
    </source>
</evidence>
<dbReference type="PANTHER" id="PTHR46796:SF6">
    <property type="entry name" value="ARAC SUBFAMILY"/>
    <property type="match status" value="1"/>
</dbReference>
<protein>
    <submittedName>
        <fullName evidence="5">AraC family transcriptional regulator</fullName>
    </submittedName>
</protein>
<evidence type="ECO:0000313" key="6">
    <source>
        <dbReference type="Proteomes" id="UP001523550"/>
    </source>
</evidence>
<dbReference type="Gene3D" id="1.10.10.60">
    <property type="entry name" value="Homeodomain-like"/>
    <property type="match status" value="2"/>
</dbReference>
<dbReference type="InterPro" id="IPR050204">
    <property type="entry name" value="AraC_XylS_family_regulators"/>
</dbReference>
<accession>A0ABT1G8D5</accession>
<dbReference type="RefSeq" id="WP_253447991.1">
    <property type="nucleotide sequence ID" value="NZ_JALJYF010000002.1"/>
</dbReference>
<dbReference type="PROSITE" id="PS01124">
    <property type="entry name" value="HTH_ARAC_FAMILY_2"/>
    <property type="match status" value="1"/>
</dbReference>
<evidence type="ECO:0000256" key="3">
    <source>
        <dbReference type="ARBA" id="ARBA00023163"/>
    </source>
</evidence>
<feature type="domain" description="HTH araC/xylS-type" evidence="4">
    <location>
        <begin position="194"/>
        <end position="291"/>
    </location>
</feature>
<dbReference type="Proteomes" id="UP001523550">
    <property type="component" value="Unassembled WGS sequence"/>
</dbReference>
<dbReference type="InterPro" id="IPR009057">
    <property type="entry name" value="Homeodomain-like_sf"/>
</dbReference>